<keyword evidence="2 9" id="KW-0723">Serine/threonine-protein kinase</keyword>
<dbReference type="OMA" id="IAPEILW"/>
<proteinExistence type="inferred from homology"/>
<organism evidence="14">
    <name type="scientific">Entamoeba dispar (strain ATCC PRA-260 / SAW760)</name>
    <dbReference type="NCBI Taxonomy" id="370354"/>
    <lineage>
        <taxon>Eukaryota</taxon>
        <taxon>Amoebozoa</taxon>
        <taxon>Evosea</taxon>
        <taxon>Archamoebae</taxon>
        <taxon>Mastigamoebida</taxon>
        <taxon>Entamoebidae</taxon>
        <taxon>Entamoeba</taxon>
    </lineage>
</organism>
<dbReference type="InterPro" id="IPR011009">
    <property type="entry name" value="Kinase-like_dom_sf"/>
</dbReference>
<dbReference type="GeneID" id="5886447"/>
<dbReference type="CDD" id="cd05123">
    <property type="entry name" value="STKc_AGC"/>
    <property type="match status" value="1"/>
</dbReference>
<evidence type="ECO:0000256" key="5">
    <source>
        <dbReference type="ARBA" id="ARBA00022741"/>
    </source>
</evidence>
<dbReference type="InterPro" id="IPR008271">
    <property type="entry name" value="Ser/Thr_kinase_AS"/>
</dbReference>
<feature type="domain" description="AGC-kinase C-terminal" evidence="12">
    <location>
        <begin position="375"/>
        <end position="442"/>
    </location>
</feature>
<dbReference type="OrthoDB" id="63267at2759"/>
<dbReference type="Gene3D" id="2.30.29.30">
    <property type="entry name" value="Pleckstrin-homology domain (PH domain)/Phosphotyrosine-binding domain (PTB)"/>
    <property type="match status" value="1"/>
</dbReference>
<dbReference type="InterPro" id="IPR017441">
    <property type="entry name" value="Protein_kinase_ATP_BS"/>
</dbReference>
<dbReference type="Gene3D" id="3.30.200.20">
    <property type="entry name" value="Phosphorylase Kinase, domain 1"/>
    <property type="match status" value="1"/>
</dbReference>
<accession>B0ET54</accession>
<evidence type="ECO:0000313" key="13">
    <source>
        <dbReference type="EMBL" id="EDR22307.1"/>
    </source>
</evidence>
<dbReference type="KEGG" id="edi:EDI_106760"/>
<feature type="binding site" evidence="8">
    <location>
        <position position="148"/>
    </location>
    <ligand>
        <name>ATP</name>
        <dbReference type="ChEBI" id="CHEBI:30616"/>
    </ligand>
</feature>
<evidence type="ECO:0000256" key="8">
    <source>
        <dbReference type="PROSITE-ProRule" id="PRU10141"/>
    </source>
</evidence>
<gene>
    <name evidence="13" type="ORF">EDI_106760</name>
</gene>
<evidence type="ECO:0000256" key="9">
    <source>
        <dbReference type="RuleBase" id="RU000304"/>
    </source>
</evidence>
<evidence type="ECO:0000313" key="14">
    <source>
        <dbReference type="Proteomes" id="UP000008076"/>
    </source>
</evidence>
<feature type="domain" description="Protein kinase" evidence="11">
    <location>
        <begin position="119"/>
        <end position="374"/>
    </location>
</feature>
<keyword evidence="14" id="KW-1185">Reference proteome</keyword>
<evidence type="ECO:0000256" key="6">
    <source>
        <dbReference type="ARBA" id="ARBA00022777"/>
    </source>
</evidence>
<dbReference type="PANTHER" id="PTHR24351">
    <property type="entry name" value="RIBOSOMAL PROTEIN S6 KINASE"/>
    <property type="match status" value="1"/>
</dbReference>
<dbReference type="SMART" id="SM00220">
    <property type="entry name" value="S_TKc"/>
    <property type="match status" value="1"/>
</dbReference>
<dbReference type="SUPFAM" id="SSF50729">
    <property type="entry name" value="PH domain-like"/>
    <property type="match status" value="1"/>
</dbReference>
<dbReference type="PROSITE" id="PS51285">
    <property type="entry name" value="AGC_KINASE_CTER"/>
    <property type="match status" value="1"/>
</dbReference>
<protein>
    <recommendedName>
        <fullName evidence="15">Protein kinase C</fullName>
    </recommendedName>
</protein>
<keyword evidence="6" id="KW-0418">Kinase</keyword>
<dbReference type="PROSITE" id="PS00107">
    <property type="entry name" value="PROTEIN_KINASE_ATP"/>
    <property type="match status" value="1"/>
</dbReference>
<dbReference type="Gene3D" id="1.10.510.10">
    <property type="entry name" value="Transferase(Phosphotransferase) domain 1"/>
    <property type="match status" value="1"/>
</dbReference>
<dbReference type="SMART" id="SM00233">
    <property type="entry name" value="PH"/>
    <property type="match status" value="1"/>
</dbReference>
<evidence type="ECO:0000256" key="4">
    <source>
        <dbReference type="ARBA" id="ARBA00022679"/>
    </source>
</evidence>
<dbReference type="GO" id="GO:0005547">
    <property type="term" value="F:phosphatidylinositol-3,4,5-trisphosphate binding"/>
    <property type="evidence" value="ECO:0007669"/>
    <property type="project" value="UniProtKB-ARBA"/>
</dbReference>
<evidence type="ECO:0000259" key="10">
    <source>
        <dbReference type="PROSITE" id="PS50003"/>
    </source>
</evidence>
<keyword evidence="4" id="KW-0808">Transferase</keyword>
<dbReference type="InterPro" id="IPR045270">
    <property type="entry name" value="STKc_AGC"/>
</dbReference>
<dbReference type="Pfam" id="PF00069">
    <property type="entry name" value="Pkinase"/>
    <property type="match status" value="1"/>
</dbReference>
<dbReference type="PROSITE" id="PS50011">
    <property type="entry name" value="PROTEIN_KINASE_DOM"/>
    <property type="match status" value="1"/>
</dbReference>
<evidence type="ECO:0000256" key="7">
    <source>
        <dbReference type="ARBA" id="ARBA00022840"/>
    </source>
</evidence>
<evidence type="ECO:0000259" key="12">
    <source>
        <dbReference type="PROSITE" id="PS51285"/>
    </source>
</evidence>
<evidence type="ECO:0000256" key="2">
    <source>
        <dbReference type="ARBA" id="ARBA00022527"/>
    </source>
</evidence>
<dbReference type="SMART" id="SM00133">
    <property type="entry name" value="S_TK_X"/>
    <property type="match status" value="1"/>
</dbReference>
<keyword evidence="3" id="KW-0597">Phosphoprotein</keyword>
<evidence type="ECO:0000259" key="11">
    <source>
        <dbReference type="PROSITE" id="PS50011"/>
    </source>
</evidence>
<name>B0ET54_ENTDS</name>
<keyword evidence="7 8" id="KW-0067">ATP-binding</keyword>
<dbReference type="SUPFAM" id="SSF56112">
    <property type="entry name" value="Protein kinase-like (PK-like)"/>
    <property type="match status" value="1"/>
</dbReference>
<keyword evidence="5 8" id="KW-0547">Nucleotide-binding</keyword>
<dbReference type="FunFam" id="2.30.29.30:FF:000286">
    <property type="entry name" value="PH-protein kinase domain containing protein"/>
    <property type="match status" value="1"/>
</dbReference>
<feature type="domain" description="PH" evidence="10">
    <location>
        <begin position="1"/>
        <end position="98"/>
    </location>
</feature>
<dbReference type="AlphaFoldDB" id="B0ET54"/>
<dbReference type="InterPro" id="IPR000719">
    <property type="entry name" value="Prot_kinase_dom"/>
</dbReference>
<dbReference type="FunFam" id="3.30.200.20:FF:000590">
    <property type="entry name" value="PH-protein kinase domain containing protein"/>
    <property type="match status" value="1"/>
</dbReference>
<dbReference type="eggNOG" id="KOG0690">
    <property type="taxonomic scope" value="Eukaryota"/>
</dbReference>
<dbReference type="Proteomes" id="UP000008076">
    <property type="component" value="Unassembled WGS sequence"/>
</dbReference>
<dbReference type="PROSITE" id="PS50003">
    <property type="entry name" value="PH_DOMAIN"/>
    <property type="match status" value="1"/>
</dbReference>
<comment type="similarity">
    <text evidence="1">Belongs to the protein kinase superfamily. AGC Ser/Thr protein kinase family. RAC subfamily.</text>
</comment>
<dbReference type="Pfam" id="PF00169">
    <property type="entry name" value="PH"/>
    <property type="match status" value="1"/>
</dbReference>
<dbReference type="InterPro" id="IPR011993">
    <property type="entry name" value="PH-like_dom_sf"/>
</dbReference>
<evidence type="ECO:0000256" key="3">
    <source>
        <dbReference type="ARBA" id="ARBA00022553"/>
    </source>
</evidence>
<sequence>MPKEGWLAKQGGGWKNWKHRWFVLDGTTLTYYKDQLRMKKMGEIDLSLAFSIVPNEELKIKNFPNIFSISTPSRVYNISASSSKERDEWIEELLNSKNKIETVIEKEKEEEKPISIDDFDIITLLGKGAFGKVLLVKYKRTGEKFALKMVEKKKVIEMEELEHTMTEKNILQKVKHPFLVNLYYSFQSATHLHYVIDYCPGGELYYRLIQEKSFCESRTQFYISQVILALECLHQMNVIYRDVKLENVLICEDGYLRLTDFGLSKENVSGNETTATFCGTPEYLSPEVVLAEPYTNVIDWWGVGIMTYEMMHGQAPFISDNIQQLYQKILYSPVIFPTTSPVSAVCKDFITKMLEKKICDRLSTPEKIKTHPWWNGFDWDALYQKKIPAPFKPDMSQDGKTNFGEEFINEKFDLNEEINNSNSNGIRQDIFGEFTFTRDEPK</sequence>
<dbReference type="FunFam" id="1.10.510.10:FF:000008">
    <property type="entry name" value="Non-specific serine/threonine protein kinase"/>
    <property type="match status" value="1"/>
</dbReference>
<dbReference type="EMBL" id="DS550777">
    <property type="protein sequence ID" value="EDR22307.1"/>
    <property type="molecule type" value="Genomic_DNA"/>
</dbReference>
<dbReference type="PROSITE" id="PS00108">
    <property type="entry name" value="PROTEIN_KINASE_ST"/>
    <property type="match status" value="1"/>
</dbReference>
<dbReference type="InterPro" id="IPR000961">
    <property type="entry name" value="AGC-kinase_C"/>
</dbReference>
<dbReference type="RefSeq" id="XP_001741257.1">
    <property type="nucleotide sequence ID" value="XM_001741205.1"/>
</dbReference>
<reference evidence="14" key="1">
    <citation type="submission" date="2007-12" db="EMBL/GenBank/DDBJ databases">
        <title>Annotation of Entamoeba dispar SAW760.</title>
        <authorList>
            <person name="Lorenzi H."/>
            <person name="Inman J."/>
            <person name="Schobel S."/>
            <person name="Amedeo P."/>
            <person name="Caler E."/>
        </authorList>
    </citation>
    <scope>NUCLEOTIDE SEQUENCE [LARGE SCALE GENOMIC DNA]</scope>
    <source>
        <strain evidence="14">ATCC PRA-260 / SAW760</strain>
    </source>
</reference>
<dbReference type="GO" id="GO:0004674">
    <property type="term" value="F:protein serine/threonine kinase activity"/>
    <property type="evidence" value="ECO:0007669"/>
    <property type="project" value="UniProtKB-KW"/>
</dbReference>
<dbReference type="GO" id="GO:0005524">
    <property type="term" value="F:ATP binding"/>
    <property type="evidence" value="ECO:0007669"/>
    <property type="project" value="UniProtKB-UniRule"/>
</dbReference>
<dbReference type="InterPro" id="IPR001849">
    <property type="entry name" value="PH_domain"/>
</dbReference>
<evidence type="ECO:0000256" key="1">
    <source>
        <dbReference type="ARBA" id="ARBA00006935"/>
    </source>
</evidence>
<dbReference type="VEuPathDB" id="AmoebaDB:EDI_106760"/>
<evidence type="ECO:0008006" key="15">
    <source>
        <dbReference type="Google" id="ProtNLM"/>
    </source>
</evidence>